<sequence length="134" mass="15595">MNKAIFDYIIEKELVNNFDLISIKNSAKDFYEDFYASKDRSVKKQIVSQIEKFSLYDMSNYEAYQASVIPGLIMAISIFKPALVRELTSRDNKRYMHFGDLKREVSPPIEAYEYVGNNKLDITPTHKSYGLLFV</sequence>
<organism evidence="1 2">
    <name type="scientific">Winogradskyella pacifica</name>
    <dbReference type="NCBI Taxonomy" id="664642"/>
    <lineage>
        <taxon>Bacteria</taxon>
        <taxon>Pseudomonadati</taxon>
        <taxon>Bacteroidota</taxon>
        <taxon>Flavobacteriia</taxon>
        <taxon>Flavobacteriales</taxon>
        <taxon>Flavobacteriaceae</taxon>
        <taxon>Winogradskyella</taxon>
    </lineage>
</organism>
<dbReference type="RefSeq" id="WP_115809007.1">
    <property type="nucleotide sequence ID" value="NZ_QREI01000003.1"/>
</dbReference>
<protein>
    <submittedName>
        <fullName evidence="1">Uncharacterized protein</fullName>
    </submittedName>
</protein>
<evidence type="ECO:0000313" key="1">
    <source>
        <dbReference type="EMBL" id="REE24714.1"/>
    </source>
</evidence>
<dbReference type="EMBL" id="QREI01000003">
    <property type="protein sequence ID" value="REE24714.1"/>
    <property type="molecule type" value="Genomic_DNA"/>
</dbReference>
<comment type="caution">
    <text evidence="1">The sequence shown here is derived from an EMBL/GenBank/DDBJ whole genome shotgun (WGS) entry which is preliminary data.</text>
</comment>
<proteinExistence type="predicted"/>
<name>A0A3D9MZF8_9FLAO</name>
<dbReference type="Proteomes" id="UP000256919">
    <property type="component" value="Unassembled WGS sequence"/>
</dbReference>
<accession>A0A3D9MZF8</accession>
<dbReference type="OrthoDB" id="10004848at2"/>
<reference evidence="1 2" key="1">
    <citation type="submission" date="2018-07" db="EMBL/GenBank/DDBJ databases">
        <title>Genomic Encyclopedia of Type Strains, Phase III (KMG-III): the genomes of soil and plant-associated and newly described type strains.</title>
        <authorList>
            <person name="Whitman W."/>
        </authorList>
    </citation>
    <scope>NUCLEOTIDE SEQUENCE [LARGE SCALE GENOMIC DNA]</scope>
    <source>
        <strain evidence="1 2">CECT 7948</strain>
    </source>
</reference>
<gene>
    <name evidence="1" type="ORF">DFQ09_10318</name>
</gene>
<dbReference type="AlphaFoldDB" id="A0A3D9MZF8"/>
<keyword evidence="2" id="KW-1185">Reference proteome</keyword>
<evidence type="ECO:0000313" key="2">
    <source>
        <dbReference type="Proteomes" id="UP000256919"/>
    </source>
</evidence>